<comment type="caution">
    <text evidence="1">The sequence shown here is derived from an EMBL/GenBank/DDBJ whole genome shotgun (WGS) entry which is preliminary data.</text>
</comment>
<protein>
    <submittedName>
        <fullName evidence="1">Uncharacterized protein</fullName>
    </submittedName>
</protein>
<dbReference type="PATRIC" id="fig|1514904.3.peg.2921"/>
<proteinExistence type="predicted"/>
<dbReference type="Proteomes" id="UP000038011">
    <property type="component" value="Unassembled WGS sequence"/>
</dbReference>
<evidence type="ECO:0000313" key="2">
    <source>
        <dbReference type="Proteomes" id="UP000038011"/>
    </source>
</evidence>
<keyword evidence="2" id="KW-1185">Reference proteome</keyword>
<dbReference type="AlphaFoldDB" id="A0A0M9GNN8"/>
<reference evidence="1 2" key="1">
    <citation type="submission" date="2015-01" db="EMBL/GenBank/DDBJ databases">
        <title>Ahrensia donghaiensis sp. nov., a novel dimethylsulphoniopropionate-cleavage bacterium isolated from seawater and emended descriptions of the genus Ahrensia and Ahrensia kielensis.</title>
        <authorList>
            <person name="Liu J."/>
        </authorList>
    </citation>
    <scope>NUCLEOTIDE SEQUENCE [LARGE SCALE GENOMIC DNA]</scope>
    <source>
        <strain evidence="1 2">LZD062</strain>
    </source>
</reference>
<dbReference type="RefSeq" id="WP_053998186.1">
    <property type="nucleotide sequence ID" value="NZ_JXMU01000005.1"/>
</dbReference>
<gene>
    <name evidence="1" type="ORF">SU32_04660</name>
</gene>
<name>A0A0M9GNN8_9HYPH</name>
<sequence length="409" mass="45832">MSAFLDATPEDLKSLDLNVARSEQEAQLKSDLGVICTVKHGITVSSQRDSGKYYALLCNLGPVREAGTCIVSLSPGQHRLGFAFPLTALKSGVGIEEGWPSNFAEVGFRKLTTLENIHKYSVVRSMAELKHRELYLDELYSDNLTMFVFSREALANADVSTSILELMLLERGVYQVLGFQSLAETINGLHPLPSGPIKLRLPCLDAQGDSEVISELIKRGDADVSGVGGFLQYYQILEFCIDRIFQQEIRQLPSAQLDTWALKEQLGNITSERKRIAWLDVKYLRSTVDRNAFEELKVECIGFLKNSHIEIDEQKSWHECLYKVRNIIVHNQIKMHRTPGRVSLQDLNMALRKSSFELLLHFDLGATNSQLVTTNADGRKQGLPEQAGTVKQIMGMAIKAIKGNWNSIF</sequence>
<dbReference type="OrthoDB" id="8479959at2"/>
<dbReference type="EMBL" id="JXMU01000005">
    <property type="protein sequence ID" value="KPB02060.1"/>
    <property type="molecule type" value="Genomic_DNA"/>
</dbReference>
<organism evidence="1 2">
    <name type="scientific">Ahrensia marina</name>
    <dbReference type="NCBI Taxonomy" id="1514904"/>
    <lineage>
        <taxon>Bacteria</taxon>
        <taxon>Pseudomonadati</taxon>
        <taxon>Pseudomonadota</taxon>
        <taxon>Alphaproteobacteria</taxon>
        <taxon>Hyphomicrobiales</taxon>
        <taxon>Ahrensiaceae</taxon>
        <taxon>Ahrensia</taxon>
    </lineage>
</organism>
<accession>A0A0M9GNN8</accession>
<evidence type="ECO:0000313" key="1">
    <source>
        <dbReference type="EMBL" id="KPB02060.1"/>
    </source>
</evidence>